<sequence>MTGHVVYACKCLNVRIHLATKYYLEGHEKYRREKFVRQEDARISGWVFELGVKGVTVEYSSLIRTSYYDTVEDPSSWITISCYNCSSGDVYSVKNRPDIKLSDPSDISSLCQGGDRIIIHQGAIFGQDIDNLQKKPNYSNTFRIVLNPDLPVNHASFEKEEGILLSQQKHVQKILKQSLLDLEDATEKRIEEYKQEQQQQLTREKEKAMYDGTILWQTMKVIANTIREEKRLLKDENIQRRRSSIRDIFGCSGGGGTTNRRLSFESSIANTSFRKKEPLGPINELPPFQRRSSLIPPNQHNLHPLAVASTHNTETNTTLPNISSKSTGSWLEDYLFTLDEDIENEARERRQSTKYIEEDNVSSVPPIASPALVSVKNEISQNRPVHPSPSPIEPTFMEEKKRKPSFIGFDCSQVDREISSQLVPNKNMMTRRKSLVNSNQVDNNINHTRYNLSSNNNLEVKEGTPPSPPNMLTLSTEKK</sequence>
<protein>
    <submittedName>
        <fullName evidence="3">Uncharacterized protein</fullName>
    </submittedName>
</protein>
<evidence type="ECO:0000313" key="3">
    <source>
        <dbReference type="EMBL" id="GAA5802869.1"/>
    </source>
</evidence>
<keyword evidence="4" id="KW-1185">Reference proteome</keyword>
<dbReference type="EMBL" id="BAABUJ010000025">
    <property type="protein sequence ID" value="GAA5802869.1"/>
    <property type="molecule type" value="Genomic_DNA"/>
</dbReference>
<evidence type="ECO:0000313" key="4">
    <source>
        <dbReference type="Proteomes" id="UP001476247"/>
    </source>
</evidence>
<name>A0ABP9Y7B5_9FUNG</name>
<gene>
    <name evidence="3" type="ORF">HPULCUR_008344</name>
</gene>
<dbReference type="Proteomes" id="UP001476247">
    <property type="component" value="Unassembled WGS sequence"/>
</dbReference>
<reference evidence="3 4" key="1">
    <citation type="submission" date="2024-04" db="EMBL/GenBank/DDBJ databases">
        <title>genome sequences of Mucor flavus KT1a and Helicostylum pulchrum KT1b strains isolation_sourced from the surface of a dry-aged beef.</title>
        <authorList>
            <person name="Toyotome T."/>
            <person name="Hosono M."/>
            <person name="Torimaru M."/>
            <person name="Fukuda K."/>
            <person name="Mikami N."/>
        </authorList>
    </citation>
    <scope>NUCLEOTIDE SEQUENCE [LARGE SCALE GENOMIC DNA]</scope>
    <source>
        <strain evidence="3 4">KT1b</strain>
    </source>
</reference>
<feature type="compositionally biased region" description="Polar residues" evidence="2">
    <location>
        <begin position="440"/>
        <end position="458"/>
    </location>
</feature>
<keyword evidence="1" id="KW-0175">Coiled coil</keyword>
<organism evidence="3 4">
    <name type="scientific">Helicostylum pulchrum</name>
    <dbReference type="NCBI Taxonomy" id="562976"/>
    <lineage>
        <taxon>Eukaryota</taxon>
        <taxon>Fungi</taxon>
        <taxon>Fungi incertae sedis</taxon>
        <taxon>Mucoromycota</taxon>
        <taxon>Mucoromycotina</taxon>
        <taxon>Mucoromycetes</taxon>
        <taxon>Mucorales</taxon>
        <taxon>Mucorineae</taxon>
        <taxon>Mucoraceae</taxon>
        <taxon>Helicostylum</taxon>
    </lineage>
</organism>
<evidence type="ECO:0000256" key="2">
    <source>
        <dbReference type="SAM" id="MobiDB-lite"/>
    </source>
</evidence>
<comment type="caution">
    <text evidence="3">The sequence shown here is derived from an EMBL/GenBank/DDBJ whole genome shotgun (WGS) entry which is preliminary data.</text>
</comment>
<accession>A0ABP9Y7B5</accession>
<evidence type="ECO:0000256" key="1">
    <source>
        <dbReference type="SAM" id="Coils"/>
    </source>
</evidence>
<feature type="coiled-coil region" evidence="1">
    <location>
        <begin position="176"/>
        <end position="207"/>
    </location>
</feature>
<proteinExistence type="predicted"/>
<feature type="region of interest" description="Disordered" evidence="2">
    <location>
        <begin position="440"/>
        <end position="479"/>
    </location>
</feature>
<feature type="compositionally biased region" description="Polar residues" evidence="2">
    <location>
        <begin position="470"/>
        <end position="479"/>
    </location>
</feature>